<sequence length="348" mass="37940">MSDSIVEVDARTCRYPGCQRPAMAAEAGTGRPPEYCDDPAHNRASAWRARQRPNGDASRGTEARPVDSARQRASEITGQVSGMIEHLGEQLATLLEELRTVGDPEAAEAQIESVASEAAERVAAANARATRAEQAQRLAEAEKAEADAAAEEATRTSEDLAQELSGRQQDLDATLSQAQQLTDELAQAHASAANDRELAQAENAGLRADLEALRGQLTLAEQARDAAAERAATEERARIEAEQRTGMAESRTEAERARADREESAAEEARRQLAAVRADLEATRESAADMRSTVATLTAEREAARADVERERAHGEQRVKDLHETYSRQIDQLRAELSERRPRAQEEQ</sequence>
<feature type="compositionally biased region" description="Basic and acidic residues" evidence="1">
    <location>
        <begin position="278"/>
        <end position="288"/>
    </location>
</feature>
<feature type="compositionally biased region" description="Basic and acidic residues" evidence="1">
    <location>
        <begin position="139"/>
        <end position="158"/>
    </location>
</feature>
<evidence type="ECO:0000256" key="1">
    <source>
        <dbReference type="SAM" id="MobiDB-lite"/>
    </source>
</evidence>
<feature type="region of interest" description="Disordered" evidence="1">
    <location>
        <begin position="223"/>
        <end position="348"/>
    </location>
</feature>
<protein>
    <submittedName>
        <fullName evidence="2">Colicin import membrane protein</fullName>
    </submittedName>
</protein>
<feature type="compositionally biased region" description="Basic and acidic residues" evidence="1">
    <location>
        <begin position="59"/>
        <end position="73"/>
    </location>
</feature>
<feature type="region of interest" description="Disordered" evidence="1">
    <location>
        <begin position="123"/>
        <end position="175"/>
    </location>
</feature>
<keyword evidence="3" id="KW-1185">Reference proteome</keyword>
<feature type="region of interest" description="Disordered" evidence="1">
    <location>
        <begin position="23"/>
        <end position="76"/>
    </location>
</feature>
<dbReference type="RefSeq" id="WP_306639316.1">
    <property type="nucleotide sequence ID" value="NZ_JAUSXB010000002.1"/>
</dbReference>
<dbReference type="Proteomes" id="UP001236806">
    <property type="component" value="Unassembled WGS sequence"/>
</dbReference>
<comment type="caution">
    <text evidence="2">The sequence shown here is derived from an EMBL/GenBank/DDBJ whole genome shotgun (WGS) entry which is preliminary data.</text>
</comment>
<gene>
    <name evidence="2" type="ORF">QFZ36_004189</name>
</gene>
<organism evidence="2 3">
    <name type="scientific">Pseudarthrobacter siccitolerans</name>
    <dbReference type="NCBI Taxonomy" id="861266"/>
    <lineage>
        <taxon>Bacteria</taxon>
        <taxon>Bacillati</taxon>
        <taxon>Actinomycetota</taxon>
        <taxon>Actinomycetes</taxon>
        <taxon>Micrococcales</taxon>
        <taxon>Micrococcaceae</taxon>
        <taxon>Pseudarthrobacter</taxon>
    </lineage>
</organism>
<dbReference type="EMBL" id="JAUSXB010000002">
    <property type="protein sequence ID" value="MDQ0676563.1"/>
    <property type="molecule type" value="Genomic_DNA"/>
</dbReference>
<name>A0ABU0PRH6_9MICC</name>
<feature type="compositionally biased region" description="Basic and acidic residues" evidence="1">
    <location>
        <begin position="299"/>
        <end position="348"/>
    </location>
</feature>
<feature type="compositionally biased region" description="Basic and acidic residues" evidence="1">
    <location>
        <begin position="223"/>
        <end position="243"/>
    </location>
</feature>
<evidence type="ECO:0000313" key="3">
    <source>
        <dbReference type="Proteomes" id="UP001236806"/>
    </source>
</evidence>
<feature type="compositionally biased region" description="Basic and acidic residues" evidence="1">
    <location>
        <begin position="250"/>
        <end position="271"/>
    </location>
</feature>
<evidence type="ECO:0000313" key="2">
    <source>
        <dbReference type="EMBL" id="MDQ0676563.1"/>
    </source>
</evidence>
<proteinExistence type="predicted"/>
<accession>A0ABU0PRH6</accession>
<reference evidence="2 3" key="1">
    <citation type="submission" date="2023-07" db="EMBL/GenBank/DDBJ databases">
        <title>Comparative genomics of wheat-associated soil bacteria to identify genetic determinants of phenazine resistance.</title>
        <authorList>
            <person name="Mouncey N."/>
        </authorList>
    </citation>
    <scope>NUCLEOTIDE SEQUENCE [LARGE SCALE GENOMIC DNA]</scope>
    <source>
        <strain evidence="2 3">W1I3</strain>
    </source>
</reference>
<feature type="compositionally biased region" description="Low complexity" evidence="1">
    <location>
        <begin position="123"/>
        <end position="138"/>
    </location>
</feature>